<dbReference type="Proteomes" id="UP001165960">
    <property type="component" value="Unassembled WGS sequence"/>
</dbReference>
<evidence type="ECO:0000313" key="2">
    <source>
        <dbReference type="Proteomes" id="UP001165960"/>
    </source>
</evidence>
<proteinExistence type="predicted"/>
<protein>
    <submittedName>
        <fullName evidence="1">Uncharacterized protein</fullName>
    </submittedName>
</protein>
<evidence type="ECO:0000313" key="1">
    <source>
        <dbReference type="EMBL" id="KAJ9065175.1"/>
    </source>
</evidence>
<keyword evidence="2" id="KW-1185">Reference proteome</keyword>
<name>A0ACC2SSB9_9FUNG</name>
<comment type="caution">
    <text evidence="1">The sequence shown here is derived from an EMBL/GenBank/DDBJ whole genome shotgun (WGS) entry which is preliminary data.</text>
</comment>
<accession>A0ACC2SSB9</accession>
<sequence length="195" mass="21920">MILAAGIFGKSAGNFCFIKNGPKFNAVLEVVYMTGVCTVTIMYCVIVSVAVIFEMRNKLSSKALCVSLKVSESSSVVSLRSLIKRTCLYPVTCFVCYSANNIMLVYYYISKSTPMWLQTMAVWGFSSRGMLHLIAFLGDPIVFSHIPYIFKPPIERSKNSYSEKANYGIIVSFNLLETTSPEETSRMVKEFQHYI</sequence>
<gene>
    <name evidence="1" type="ORF">DSO57_1022476</name>
</gene>
<dbReference type="EMBL" id="QTSX02004373">
    <property type="protein sequence ID" value="KAJ9065175.1"/>
    <property type="molecule type" value="Genomic_DNA"/>
</dbReference>
<organism evidence="1 2">
    <name type="scientific">Entomophthora muscae</name>
    <dbReference type="NCBI Taxonomy" id="34485"/>
    <lineage>
        <taxon>Eukaryota</taxon>
        <taxon>Fungi</taxon>
        <taxon>Fungi incertae sedis</taxon>
        <taxon>Zoopagomycota</taxon>
        <taxon>Entomophthoromycotina</taxon>
        <taxon>Entomophthoromycetes</taxon>
        <taxon>Entomophthorales</taxon>
        <taxon>Entomophthoraceae</taxon>
        <taxon>Entomophthora</taxon>
    </lineage>
</organism>
<reference evidence="1" key="1">
    <citation type="submission" date="2022-04" db="EMBL/GenBank/DDBJ databases">
        <title>Genome of the entomopathogenic fungus Entomophthora muscae.</title>
        <authorList>
            <person name="Elya C."/>
            <person name="Lovett B.R."/>
            <person name="Lee E."/>
            <person name="Macias A.M."/>
            <person name="Hajek A.E."/>
            <person name="De Bivort B.L."/>
            <person name="Kasson M.T."/>
            <person name="De Fine Licht H.H."/>
            <person name="Stajich J.E."/>
        </authorList>
    </citation>
    <scope>NUCLEOTIDE SEQUENCE</scope>
    <source>
        <strain evidence="1">Berkeley</strain>
    </source>
</reference>